<feature type="compositionally biased region" description="Basic and acidic residues" evidence="1">
    <location>
        <begin position="1"/>
        <end position="27"/>
    </location>
</feature>
<evidence type="ECO:0000256" key="1">
    <source>
        <dbReference type="SAM" id="MobiDB-lite"/>
    </source>
</evidence>
<accession>A0ABP5UK90</accession>
<evidence type="ECO:0000313" key="3">
    <source>
        <dbReference type="Proteomes" id="UP001501444"/>
    </source>
</evidence>
<organism evidence="2 3">
    <name type="scientific">Dactylosporangium salmoneum</name>
    <dbReference type="NCBI Taxonomy" id="53361"/>
    <lineage>
        <taxon>Bacteria</taxon>
        <taxon>Bacillati</taxon>
        <taxon>Actinomycetota</taxon>
        <taxon>Actinomycetes</taxon>
        <taxon>Micromonosporales</taxon>
        <taxon>Micromonosporaceae</taxon>
        <taxon>Dactylosporangium</taxon>
    </lineage>
</organism>
<protein>
    <submittedName>
        <fullName evidence="2">Uncharacterized protein</fullName>
    </submittedName>
</protein>
<dbReference type="EMBL" id="BAAARV010000088">
    <property type="protein sequence ID" value="GAA2380839.1"/>
    <property type="molecule type" value="Genomic_DNA"/>
</dbReference>
<keyword evidence="3" id="KW-1185">Reference proteome</keyword>
<dbReference type="RefSeq" id="WP_344618639.1">
    <property type="nucleotide sequence ID" value="NZ_BAAARV010000088.1"/>
</dbReference>
<gene>
    <name evidence="2" type="ORF">GCM10010170_088200</name>
</gene>
<name>A0ABP5UK90_9ACTN</name>
<evidence type="ECO:0000313" key="2">
    <source>
        <dbReference type="EMBL" id="GAA2380839.1"/>
    </source>
</evidence>
<comment type="caution">
    <text evidence="2">The sequence shown here is derived from an EMBL/GenBank/DDBJ whole genome shotgun (WGS) entry which is preliminary data.</text>
</comment>
<reference evidence="3" key="1">
    <citation type="journal article" date="2019" name="Int. J. Syst. Evol. Microbiol.">
        <title>The Global Catalogue of Microorganisms (GCM) 10K type strain sequencing project: providing services to taxonomists for standard genome sequencing and annotation.</title>
        <authorList>
            <consortium name="The Broad Institute Genomics Platform"/>
            <consortium name="The Broad Institute Genome Sequencing Center for Infectious Disease"/>
            <person name="Wu L."/>
            <person name="Ma J."/>
        </authorList>
    </citation>
    <scope>NUCLEOTIDE SEQUENCE [LARGE SCALE GENOMIC DNA]</scope>
    <source>
        <strain evidence="3">JCM 3272</strain>
    </source>
</reference>
<feature type="compositionally biased region" description="Basic and acidic residues" evidence="1">
    <location>
        <begin position="40"/>
        <end position="61"/>
    </location>
</feature>
<feature type="region of interest" description="Disordered" evidence="1">
    <location>
        <begin position="1"/>
        <end position="61"/>
    </location>
</feature>
<proteinExistence type="predicted"/>
<dbReference type="Proteomes" id="UP001501444">
    <property type="component" value="Unassembled WGS sequence"/>
</dbReference>
<sequence length="61" mass="6953">MIDDDRIRERAQLLPEERTAGSDDPKAQAEAVLQDSDDREDYRENAPDLRIEHRTGDEAAS</sequence>